<feature type="active site" description="Proton donor" evidence="6">
    <location>
        <position position="344"/>
    </location>
</feature>
<feature type="transmembrane region" description="Helical" evidence="9">
    <location>
        <begin position="158"/>
        <end position="181"/>
    </location>
</feature>
<dbReference type="GO" id="GO:0046872">
    <property type="term" value="F:metal ion binding"/>
    <property type="evidence" value="ECO:0007669"/>
    <property type="project" value="UniProtKB-KW"/>
</dbReference>
<dbReference type="GO" id="GO:0071586">
    <property type="term" value="P:CAAX-box protein processing"/>
    <property type="evidence" value="ECO:0007669"/>
    <property type="project" value="InterPro"/>
</dbReference>
<evidence type="ECO:0000256" key="6">
    <source>
        <dbReference type="PIRSR" id="PIRSR627057-1"/>
    </source>
</evidence>
<organism evidence="12 13">
    <name type="scientific">Sphingomonas ginkgonis</name>
    <dbReference type="NCBI Taxonomy" id="2315330"/>
    <lineage>
        <taxon>Bacteria</taxon>
        <taxon>Pseudomonadati</taxon>
        <taxon>Pseudomonadota</taxon>
        <taxon>Alphaproteobacteria</taxon>
        <taxon>Sphingomonadales</taxon>
        <taxon>Sphingomonadaceae</taxon>
        <taxon>Sphingomonas</taxon>
    </lineage>
</organism>
<comment type="similarity">
    <text evidence="8">Belongs to the peptidase M48 family.</text>
</comment>
<keyword evidence="3 8" id="KW-0378">Hydrolase</keyword>
<feature type="domain" description="CAAX prenyl protease 1 N-terminal" evidence="11">
    <location>
        <begin position="36"/>
        <end position="186"/>
    </location>
</feature>
<feature type="transmembrane region" description="Helical" evidence="9">
    <location>
        <begin position="309"/>
        <end position="328"/>
    </location>
</feature>
<feature type="transmembrane region" description="Helical" evidence="9">
    <location>
        <begin position="43"/>
        <end position="62"/>
    </location>
</feature>
<evidence type="ECO:0000256" key="5">
    <source>
        <dbReference type="ARBA" id="ARBA00023049"/>
    </source>
</evidence>
<dbReference type="InterPro" id="IPR032456">
    <property type="entry name" value="Peptidase_M48_N"/>
</dbReference>
<evidence type="ECO:0000256" key="9">
    <source>
        <dbReference type="SAM" id="Phobius"/>
    </source>
</evidence>
<evidence type="ECO:0000256" key="1">
    <source>
        <dbReference type="ARBA" id="ARBA00022670"/>
    </source>
</evidence>
<evidence type="ECO:0000256" key="7">
    <source>
        <dbReference type="PIRSR" id="PIRSR627057-2"/>
    </source>
</evidence>
<keyword evidence="9" id="KW-0472">Membrane</keyword>
<keyword evidence="13" id="KW-1185">Reference proteome</keyword>
<evidence type="ECO:0000256" key="4">
    <source>
        <dbReference type="ARBA" id="ARBA00022833"/>
    </source>
</evidence>
<reference evidence="12 13" key="1">
    <citation type="submission" date="2018-12" db="EMBL/GenBank/DDBJ databases">
        <title>Sphingomonas sp. HMF7854 Genome sequencing and assembly.</title>
        <authorList>
            <person name="Cha I."/>
            <person name="Kang H."/>
            <person name="Kim H."/>
            <person name="Kang J."/>
            <person name="Joh K."/>
        </authorList>
    </citation>
    <scope>NUCLEOTIDE SEQUENCE [LARGE SCALE GENOMIC DNA]</scope>
    <source>
        <strain evidence="12 13">HMF7854</strain>
    </source>
</reference>
<comment type="cofactor">
    <cofactor evidence="7 8">
        <name>Zn(2+)</name>
        <dbReference type="ChEBI" id="CHEBI:29105"/>
    </cofactor>
    <text evidence="7 8">Binds 1 zinc ion per subunit.</text>
</comment>
<feature type="domain" description="Peptidase M48" evidence="10">
    <location>
        <begin position="193"/>
        <end position="394"/>
    </location>
</feature>
<feature type="transmembrane region" description="Helical" evidence="9">
    <location>
        <begin position="86"/>
        <end position="109"/>
    </location>
</feature>
<keyword evidence="2 7" id="KW-0479">Metal-binding</keyword>
<dbReference type="GO" id="GO:0004222">
    <property type="term" value="F:metalloendopeptidase activity"/>
    <property type="evidence" value="ECO:0007669"/>
    <property type="project" value="InterPro"/>
</dbReference>
<dbReference type="PANTHER" id="PTHR10120">
    <property type="entry name" value="CAAX PRENYL PROTEASE 1"/>
    <property type="match status" value="1"/>
</dbReference>
<keyword evidence="1 8" id="KW-0645">Protease</keyword>
<keyword evidence="4 7" id="KW-0862">Zinc</keyword>
<protein>
    <submittedName>
        <fullName evidence="12">M48 family peptidase</fullName>
    </submittedName>
</protein>
<comment type="caution">
    <text evidence="12">The sequence shown here is derived from an EMBL/GenBank/DDBJ whole genome shotgun (WGS) entry which is preliminary data.</text>
</comment>
<dbReference type="Proteomes" id="UP000274661">
    <property type="component" value="Unassembled WGS sequence"/>
</dbReference>
<evidence type="ECO:0000313" key="13">
    <source>
        <dbReference type="Proteomes" id="UP000274661"/>
    </source>
</evidence>
<feature type="binding site" evidence="7">
    <location>
        <position position="340"/>
    </location>
    <ligand>
        <name>Zn(2+)</name>
        <dbReference type="ChEBI" id="CHEBI:29105"/>
        <note>catalytic</note>
    </ligand>
</feature>
<evidence type="ECO:0000259" key="10">
    <source>
        <dbReference type="Pfam" id="PF01435"/>
    </source>
</evidence>
<evidence type="ECO:0000259" key="11">
    <source>
        <dbReference type="Pfam" id="PF16491"/>
    </source>
</evidence>
<dbReference type="Pfam" id="PF16491">
    <property type="entry name" value="Peptidase_M48_N"/>
    <property type="match status" value="1"/>
</dbReference>
<dbReference type="Gene3D" id="3.30.2010.10">
    <property type="entry name" value="Metalloproteases ('zincins'), catalytic domain"/>
    <property type="match status" value="1"/>
</dbReference>
<evidence type="ECO:0000256" key="8">
    <source>
        <dbReference type="RuleBase" id="RU003983"/>
    </source>
</evidence>
<keyword evidence="5 8" id="KW-0482">Metalloprotease</keyword>
<dbReference type="InterPro" id="IPR001915">
    <property type="entry name" value="Peptidase_M48"/>
</dbReference>
<dbReference type="OrthoDB" id="9781930at2"/>
<name>A0A3R9YL16_9SPHN</name>
<dbReference type="EMBL" id="RWJF01000001">
    <property type="protein sequence ID" value="RST29941.1"/>
    <property type="molecule type" value="Genomic_DNA"/>
</dbReference>
<evidence type="ECO:0000256" key="2">
    <source>
        <dbReference type="ARBA" id="ARBA00022723"/>
    </source>
</evidence>
<keyword evidence="9" id="KW-0812">Transmembrane</keyword>
<accession>A0A3R9YL16</accession>
<evidence type="ECO:0000256" key="3">
    <source>
        <dbReference type="ARBA" id="ARBA00022801"/>
    </source>
</evidence>
<dbReference type="CDD" id="cd07343">
    <property type="entry name" value="M48A_Zmpste24p_like"/>
    <property type="match status" value="1"/>
</dbReference>
<feature type="binding site" evidence="7">
    <location>
        <position position="264"/>
    </location>
    <ligand>
        <name>Zn(2+)</name>
        <dbReference type="ChEBI" id="CHEBI:29105"/>
        <note>catalytic</note>
    </ligand>
</feature>
<dbReference type="Pfam" id="PF01435">
    <property type="entry name" value="Peptidase_M48"/>
    <property type="match status" value="1"/>
</dbReference>
<gene>
    <name evidence="12" type="ORF">HMF7854_03200</name>
</gene>
<sequence length="419" mass="46178">MTLWSLAAAAAAQPFDVETATRLYLETLQGPARARSDAYFEGGYWLILWNGLVGALVNYLLLRTRWSAAWARWAERRTRRRALQTMLYAIPFVLVTALLSLPWTIYVDYVREAKYGLMNQSFAGWGGEQAIALLVSLVTTALILAAVMAVIRRAPRTWWLWGSAVMMGFAAVGLLVTPVFVAPLFNHYTPMAEGPLREQILAMAHANRIPADNVYVVDASRQSKRISANVSGIGPTIRISLNDNLLNRTPPQDVKAVMGHEMGHYVLGHIPVLILEFGAGTLVLLFILSRAVPRILARSGARWGIEGPADVAAVPLYAALVALLIIPATPLLNSMTRIEEAQADRFGLDAAREPDGFADVAMRLSEYRKIAPTPLEELLFFDHPSGRTRVRGAMAWKARHLAELPPGQRTMVRPAPVTP</sequence>
<feature type="active site" evidence="6">
    <location>
        <position position="261"/>
    </location>
</feature>
<feature type="transmembrane region" description="Helical" evidence="9">
    <location>
        <begin position="129"/>
        <end position="151"/>
    </location>
</feature>
<dbReference type="AlphaFoldDB" id="A0A3R9YL16"/>
<feature type="binding site" evidence="7">
    <location>
        <position position="260"/>
    </location>
    <ligand>
        <name>Zn(2+)</name>
        <dbReference type="ChEBI" id="CHEBI:29105"/>
        <note>catalytic</note>
    </ligand>
</feature>
<feature type="transmembrane region" description="Helical" evidence="9">
    <location>
        <begin position="266"/>
        <end position="288"/>
    </location>
</feature>
<proteinExistence type="inferred from homology"/>
<keyword evidence="9" id="KW-1133">Transmembrane helix</keyword>
<dbReference type="RefSeq" id="WP_126717778.1">
    <property type="nucleotide sequence ID" value="NZ_RWJF01000001.1"/>
</dbReference>
<evidence type="ECO:0000313" key="12">
    <source>
        <dbReference type="EMBL" id="RST29941.1"/>
    </source>
</evidence>
<dbReference type="InterPro" id="IPR027057">
    <property type="entry name" value="CAXX_Prtase_1"/>
</dbReference>